<proteinExistence type="predicted"/>
<keyword evidence="1" id="KW-1133">Transmembrane helix</keyword>
<evidence type="ECO:0000256" key="1">
    <source>
        <dbReference type="SAM" id="Phobius"/>
    </source>
</evidence>
<reference evidence="2 3" key="1">
    <citation type="submission" date="2021-02" db="EMBL/GenBank/DDBJ databases">
        <title>Leptospira ainlahdjerensis sp. nov., Leptospira ainazelensis sp. nov., Leptospira abararensis sp. nov. and Leptospira chreensis sp. nov., four new species isolated from water sources in Algeria.</title>
        <authorList>
            <person name="Amara Korba A."/>
            <person name="Kainiu M."/>
            <person name="Vincent A.T."/>
            <person name="Mariet J.-F."/>
            <person name="Veyrier F.J."/>
            <person name="Goarant C."/>
            <person name="Picardeau M."/>
        </authorList>
    </citation>
    <scope>NUCLEOTIDE SEQUENCE [LARGE SCALE GENOMIC DNA]</scope>
    <source>
        <strain evidence="2 3">201903070</strain>
    </source>
</reference>
<keyword evidence="1" id="KW-0472">Membrane</keyword>
<feature type="transmembrane region" description="Helical" evidence="1">
    <location>
        <begin position="31"/>
        <end position="61"/>
    </location>
</feature>
<dbReference type="EMBL" id="JAFFPU010000075">
    <property type="protein sequence ID" value="MBM9579210.1"/>
    <property type="molecule type" value="Genomic_DNA"/>
</dbReference>
<sequence>MSLFWVFLLSFFSFFLGKRLGGVFGLDPPYSLLYVGILIQLYSAITFAFSSIFFLTTNMIFRIRSKDRM</sequence>
<organism evidence="2 3">
    <name type="scientific">Leptospira ainlahdjerensis</name>
    <dbReference type="NCBI Taxonomy" id="2810033"/>
    <lineage>
        <taxon>Bacteria</taxon>
        <taxon>Pseudomonadati</taxon>
        <taxon>Spirochaetota</taxon>
        <taxon>Spirochaetia</taxon>
        <taxon>Leptospirales</taxon>
        <taxon>Leptospiraceae</taxon>
        <taxon>Leptospira</taxon>
    </lineage>
</organism>
<protein>
    <submittedName>
        <fullName evidence="2">Uncharacterized protein</fullName>
    </submittedName>
</protein>
<dbReference type="RefSeq" id="WP_205281170.1">
    <property type="nucleotide sequence ID" value="NZ_JAFFPU010000075.1"/>
</dbReference>
<evidence type="ECO:0000313" key="2">
    <source>
        <dbReference type="EMBL" id="MBM9579210.1"/>
    </source>
</evidence>
<comment type="caution">
    <text evidence="2">The sequence shown here is derived from an EMBL/GenBank/DDBJ whole genome shotgun (WGS) entry which is preliminary data.</text>
</comment>
<dbReference type="Proteomes" id="UP000724686">
    <property type="component" value="Unassembled WGS sequence"/>
</dbReference>
<keyword evidence="1" id="KW-0812">Transmembrane</keyword>
<accession>A0ABS2UFR9</accession>
<evidence type="ECO:0000313" key="3">
    <source>
        <dbReference type="Proteomes" id="UP000724686"/>
    </source>
</evidence>
<gene>
    <name evidence="2" type="ORF">JWG45_18865</name>
</gene>
<name>A0ABS2UFR9_9LEPT</name>
<keyword evidence="3" id="KW-1185">Reference proteome</keyword>